<organism evidence="1">
    <name type="scientific">Morganella morganii</name>
    <name type="common">Proteus morganii</name>
    <dbReference type="NCBI Taxonomy" id="582"/>
    <lineage>
        <taxon>Bacteria</taxon>
        <taxon>Pseudomonadati</taxon>
        <taxon>Pseudomonadota</taxon>
        <taxon>Gammaproteobacteria</taxon>
        <taxon>Enterobacterales</taxon>
        <taxon>Morganellaceae</taxon>
        <taxon>Morganella</taxon>
    </lineage>
</organism>
<gene>
    <name evidence="1" type="ORF">PN925_004187</name>
</gene>
<feature type="non-terminal residue" evidence="1">
    <location>
        <position position="1"/>
    </location>
</feature>
<evidence type="ECO:0000313" key="1">
    <source>
        <dbReference type="EMBL" id="EMO9458743.1"/>
    </source>
</evidence>
<dbReference type="InterPro" id="IPR012675">
    <property type="entry name" value="Beta-grasp_dom_sf"/>
</dbReference>
<reference evidence="1" key="1">
    <citation type="submission" date="2024-02" db="EMBL/GenBank/DDBJ databases">
        <authorList>
            <consortium name="Clinical and Environmental Microbiology Branch: Whole genome sequencing antimicrobial resistance pathogens in the healthcare setting"/>
        </authorList>
    </citation>
    <scope>NUCLEOTIDE SEQUENCE</scope>
    <source>
        <strain evidence="1">2023KU-00017</strain>
    </source>
</reference>
<dbReference type="Gene3D" id="3.10.20.30">
    <property type="match status" value="1"/>
</dbReference>
<comment type="caution">
    <text evidence="1">The sequence shown here is derived from an EMBL/GenBank/DDBJ whole genome shotgun (WGS) entry which is preliminary data.</text>
</comment>
<proteinExistence type="predicted"/>
<dbReference type="AlphaFoldDB" id="A0AAI9HVX8"/>
<dbReference type="SUPFAM" id="SSF81271">
    <property type="entry name" value="TGS-like"/>
    <property type="match status" value="1"/>
</dbReference>
<name>A0AAI9HVX8_MORMO</name>
<protein>
    <submittedName>
        <fullName evidence="1">DUF933 domain-containing protein</fullName>
    </submittedName>
</protein>
<dbReference type="EMBL" id="ABKJEP030000149">
    <property type="protein sequence ID" value="EMO9458743.1"/>
    <property type="molecule type" value="Genomic_DNA"/>
</dbReference>
<sequence length="18" mass="2056">GKDYIVKDGDVLNFLFNV</sequence>
<dbReference type="InterPro" id="IPR012676">
    <property type="entry name" value="TGS-like"/>
</dbReference>
<accession>A0AAI9HVX8</accession>